<dbReference type="Proteomes" id="UP000593567">
    <property type="component" value="Unassembled WGS sequence"/>
</dbReference>
<comment type="caution">
    <text evidence="1">The sequence shown here is derived from an EMBL/GenBank/DDBJ whole genome shotgun (WGS) entry which is preliminary data.</text>
</comment>
<keyword evidence="2" id="KW-1185">Reference proteome</keyword>
<name>A0A7J7JY40_BUGNE</name>
<organism evidence="1 2">
    <name type="scientific">Bugula neritina</name>
    <name type="common">Brown bryozoan</name>
    <name type="synonym">Sertularia neritina</name>
    <dbReference type="NCBI Taxonomy" id="10212"/>
    <lineage>
        <taxon>Eukaryota</taxon>
        <taxon>Metazoa</taxon>
        <taxon>Spiralia</taxon>
        <taxon>Lophotrochozoa</taxon>
        <taxon>Bryozoa</taxon>
        <taxon>Gymnolaemata</taxon>
        <taxon>Cheilostomatida</taxon>
        <taxon>Flustrina</taxon>
        <taxon>Buguloidea</taxon>
        <taxon>Bugulidae</taxon>
        <taxon>Bugula</taxon>
    </lineage>
</organism>
<accession>A0A7J7JY40</accession>
<protein>
    <submittedName>
        <fullName evidence="1">Uncharacterized protein</fullName>
    </submittedName>
</protein>
<gene>
    <name evidence="1" type="ORF">EB796_010816</name>
</gene>
<evidence type="ECO:0000313" key="1">
    <source>
        <dbReference type="EMBL" id="KAF6030887.1"/>
    </source>
</evidence>
<sequence length="100" mass="10986">MDADSKEMLELTFTAQWTSSEGSPLSPEEADNIKEYVNKLRSAREETASTVPEIGGEKSYCINVLSFPVVYPPQAVASCDIYIASIFTAEPIHCIPTNLQ</sequence>
<dbReference type="EMBL" id="VXIV02001660">
    <property type="protein sequence ID" value="KAF6030887.1"/>
    <property type="molecule type" value="Genomic_DNA"/>
</dbReference>
<reference evidence="1" key="1">
    <citation type="submission" date="2020-06" db="EMBL/GenBank/DDBJ databases">
        <title>Draft genome of Bugula neritina, a colonial animal packing powerful symbionts and potential medicines.</title>
        <authorList>
            <person name="Rayko M."/>
        </authorList>
    </citation>
    <scope>NUCLEOTIDE SEQUENCE [LARGE SCALE GENOMIC DNA]</scope>
    <source>
        <strain evidence="1">Kwan_BN1</strain>
    </source>
</reference>
<proteinExistence type="predicted"/>
<dbReference type="AlphaFoldDB" id="A0A7J7JY40"/>
<evidence type="ECO:0000313" key="2">
    <source>
        <dbReference type="Proteomes" id="UP000593567"/>
    </source>
</evidence>